<organism evidence="2 3">
    <name type="scientific">Chara braunii</name>
    <name type="common">Braun's stonewort</name>
    <dbReference type="NCBI Taxonomy" id="69332"/>
    <lineage>
        <taxon>Eukaryota</taxon>
        <taxon>Viridiplantae</taxon>
        <taxon>Streptophyta</taxon>
        <taxon>Charophyceae</taxon>
        <taxon>Charales</taxon>
        <taxon>Characeae</taxon>
        <taxon>Chara</taxon>
    </lineage>
</organism>
<evidence type="ECO:0000313" key="3">
    <source>
        <dbReference type="Proteomes" id="UP000265515"/>
    </source>
</evidence>
<protein>
    <submittedName>
        <fullName evidence="2">Uncharacterized protein</fullName>
    </submittedName>
</protein>
<dbReference type="Gramene" id="GBG73848">
    <property type="protein sequence ID" value="GBG73848"/>
    <property type="gene ID" value="CBR_g17559"/>
</dbReference>
<dbReference type="EMBL" id="BFEA01000191">
    <property type="protein sequence ID" value="GBG73848.1"/>
    <property type="molecule type" value="Genomic_DNA"/>
</dbReference>
<dbReference type="Proteomes" id="UP000265515">
    <property type="component" value="Unassembled WGS sequence"/>
</dbReference>
<name>A0A388KV24_CHABU</name>
<feature type="compositionally biased region" description="Polar residues" evidence="1">
    <location>
        <begin position="270"/>
        <end position="289"/>
    </location>
</feature>
<feature type="region of interest" description="Disordered" evidence="1">
    <location>
        <begin position="206"/>
        <end position="392"/>
    </location>
</feature>
<feature type="compositionally biased region" description="Basic and acidic residues" evidence="1">
    <location>
        <begin position="290"/>
        <end position="328"/>
    </location>
</feature>
<reference evidence="2 3" key="1">
    <citation type="journal article" date="2018" name="Cell">
        <title>The Chara Genome: Secondary Complexity and Implications for Plant Terrestrialization.</title>
        <authorList>
            <person name="Nishiyama T."/>
            <person name="Sakayama H."/>
            <person name="Vries J.D."/>
            <person name="Buschmann H."/>
            <person name="Saint-Marcoux D."/>
            <person name="Ullrich K.K."/>
            <person name="Haas F.B."/>
            <person name="Vanderstraeten L."/>
            <person name="Becker D."/>
            <person name="Lang D."/>
            <person name="Vosolsobe S."/>
            <person name="Rombauts S."/>
            <person name="Wilhelmsson P.K.I."/>
            <person name="Janitza P."/>
            <person name="Kern R."/>
            <person name="Heyl A."/>
            <person name="Rumpler F."/>
            <person name="Villalobos L.I.A.C."/>
            <person name="Clay J.M."/>
            <person name="Skokan R."/>
            <person name="Toyoda A."/>
            <person name="Suzuki Y."/>
            <person name="Kagoshima H."/>
            <person name="Schijlen E."/>
            <person name="Tajeshwar N."/>
            <person name="Catarino B."/>
            <person name="Hetherington A.J."/>
            <person name="Saltykova A."/>
            <person name="Bonnot C."/>
            <person name="Breuninger H."/>
            <person name="Symeonidi A."/>
            <person name="Radhakrishnan G.V."/>
            <person name="Van Nieuwerburgh F."/>
            <person name="Deforce D."/>
            <person name="Chang C."/>
            <person name="Karol K.G."/>
            <person name="Hedrich R."/>
            <person name="Ulvskov P."/>
            <person name="Glockner G."/>
            <person name="Delwiche C.F."/>
            <person name="Petrasek J."/>
            <person name="Van de Peer Y."/>
            <person name="Friml J."/>
            <person name="Beilby M."/>
            <person name="Dolan L."/>
            <person name="Kohara Y."/>
            <person name="Sugano S."/>
            <person name="Fujiyama A."/>
            <person name="Delaux P.-M."/>
            <person name="Quint M."/>
            <person name="TheiBen G."/>
            <person name="Hagemann M."/>
            <person name="Harholt J."/>
            <person name="Dunand C."/>
            <person name="Zachgo S."/>
            <person name="Langdale J."/>
            <person name="Maumus F."/>
            <person name="Straeten D.V.D."/>
            <person name="Gould S.B."/>
            <person name="Rensing S.A."/>
        </authorList>
    </citation>
    <scope>NUCLEOTIDE SEQUENCE [LARGE SCALE GENOMIC DNA]</scope>
    <source>
        <strain evidence="2 3">S276</strain>
    </source>
</reference>
<evidence type="ECO:0000256" key="1">
    <source>
        <dbReference type="SAM" id="MobiDB-lite"/>
    </source>
</evidence>
<feature type="region of interest" description="Disordered" evidence="1">
    <location>
        <begin position="1"/>
        <end position="61"/>
    </location>
</feature>
<feature type="compositionally biased region" description="Basic and acidic residues" evidence="1">
    <location>
        <begin position="372"/>
        <end position="392"/>
    </location>
</feature>
<comment type="caution">
    <text evidence="2">The sequence shown here is derived from an EMBL/GenBank/DDBJ whole genome shotgun (WGS) entry which is preliminary data.</text>
</comment>
<gene>
    <name evidence="2" type="ORF">CBR_g17559</name>
</gene>
<sequence length="422" mass="45864">MASAGAGERHDSAGTATQRAGRESGGNRGGPASTSGGAPVAECGQRASSGGRHSSGTKRNPSYYKYDNRQWFLDWVSADESALTSPPCGGVVFVTDHKNFRLVGAVSRWEDCSEGVCTFILQTTYGKDGRPDDDAHGVRLSWKKFRGFDKQATMLPFYTAITSDLEPTVLLRVFFDEWERVVPPARCLDVPQEHRISMSISYVGDDEDRTRTSEMSTAVATEGATGVLDPSYVPEQPEPSGAYEESETEGEATERRHAEGAVADVAQGPVSATNEPLTGAKTTGVSTSGGDHEVAERPRDMGKRPVAVGEKRSGEESDSEGARDEHRQAVQSDKKKRKTSTPRQISEKKRKSRGRNPQTLKARRGGGTGEGSSKDKRARADENDSEDDKEKVVDLDAGYFLEWKEGVKKDVTLSINPERVLE</sequence>
<keyword evidence="3" id="KW-1185">Reference proteome</keyword>
<accession>A0A388KV24</accession>
<evidence type="ECO:0000313" key="2">
    <source>
        <dbReference type="EMBL" id="GBG73848.1"/>
    </source>
</evidence>
<proteinExistence type="predicted"/>
<dbReference type="AlphaFoldDB" id="A0A388KV24"/>
<feature type="compositionally biased region" description="Polar residues" evidence="1">
    <location>
        <begin position="46"/>
        <end position="60"/>
    </location>
</feature>